<keyword evidence="2" id="KW-1185">Reference proteome</keyword>
<sequence>MRTIDIADIEAFLRTGLPRATDEEVASLVARLGGRGIRQDDADLLRPFTDRDTPRDRIERIRAAIGCVLTGHRNGWVLGRVSPTVERIVEAVAARA</sequence>
<accession>A0A2R4WM99</accession>
<dbReference type="KEGG" id="mee:DA075_18670"/>
<evidence type="ECO:0000313" key="2">
    <source>
        <dbReference type="Proteomes" id="UP000244755"/>
    </source>
</evidence>
<dbReference type="AlphaFoldDB" id="A0A2R4WM99"/>
<proteinExistence type="predicted"/>
<evidence type="ECO:0000313" key="1">
    <source>
        <dbReference type="EMBL" id="AWB22677.1"/>
    </source>
</evidence>
<reference evidence="1 2" key="1">
    <citation type="submission" date="2018-04" db="EMBL/GenBank/DDBJ databases">
        <title>Methylobacterium sp. PR1016A genome.</title>
        <authorList>
            <person name="Park W."/>
        </authorList>
    </citation>
    <scope>NUCLEOTIDE SEQUENCE [LARGE SCALE GENOMIC DNA]</scope>
    <source>
        <strain evidence="1 2">PR1016A</strain>
    </source>
</reference>
<organism evidence="1 2">
    <name type="scientific">Methylobacterium currus</name>
    <dbReference type="NCBI Taxonomy" id="2051553"/>
    <lineage>
        <taxon>Bacteria</taxon>
        <taxon>Pseudomonadati</taxon>
        <taxon>Pseudomonadota</taxon>
        <taxon>Alphaproteobacteria</taxon>
        <taxon>Hyphomicrobiales</taxon>
        <taxon>Methylobacteriaceae</taxon>
        <taxon>Methylobacterium</taxon>
    </lineage>
</organism>
<protein>
    <submittedName>
        <fullName evidence="1">Uncharacterized protein</fullName>
    </submittedName>
</protein>
<name>A0A2R4WM99_9HYPH</name>
<dbReference type="EMBL" id="CP028843">
    <property type="protein sequence ID" value="AWB22677.1"/>
    <property type="molecule type" value="Genomic_DNA"/>
</dbReference>
<dbReference type="Proteomes" id="UP000244755">
    <property type="component" value="Chromosome 1"/>
</dbReference>
<gene>
    <name evidence="1" type="ORF">DA075_18670</name>
</gene>
<dbReference type="OrthoDB" id="8001431at2"/>
<dbReference type="RefSeq" id="WP_099954482.1">
    <property type="nucleotide sequence ID" value="NZ_CP028843.1"/>
</dbReference>